<protein>
    <recommendedName>
        <fullName evidence="11">Protease HtpX homolog</fullName>
        <ecNumber evidence="11">3.4.24.-</ecNumber>
    </recommendedName>
</protein>
<dbReference type="GO" id="GO:0006508">
    <property type="term" value="P:proteolysis"/>
    <property type="evidence" value="ECO:0007669"/>
    <property type="project" value="UniProtKB-KW"/>
</dbReference>
<keyword evidence="3 11" id="KW-0645">Protease</keyword>
<dbReference type="PANTHER" id="PTHR43221">
    <property type="entry name" value="PROTEASE HTPX"/>
    <property type="match status" value="1"/>
</dbReference>
<evidence type="ECO:0000256" key="3">
    <source>
        <dbReference type="ARBA" id="ARBA00022670"/>
    </source>
</evidence>
<feature type="transmembrane region" description="Helical" evidence="11">
    <location>
        <begin position="192"/>
        <end position="212"/>
    </location>
</feature>
<dbReference type="STRING" id="1619036.US58_C0012G0009"/>
<evidence type="ECO:0000256" key="1">
    <source>
        <dbReference type="ARBA" id="ARBA00009779"/>
    </source>
</evidence>
<evidence type="ECO:0000256" key="6">
    <source>
        <dbReference type="ARBA" id="ARBA00022801"/>
    </source>
</evidence>
<dbReference type="InterPro" id="IPR001915">
    <property type="entry name" value="Peptidase_M48"/>
</dbReference>
<feature type="domain" description="Peptidase M48" evidence="12">
    <location>
        <begin position="75"/>
        <end position="293"/>
    </location>
</feature>
<evidence type="ECO:0000313" key="13">
    <source>
        <dbReference type="EMBL" id="KKQ40800.1"/>
    </source>
</evidence>
<dbReference type="InterPro" id="IPR022919">
    <property type="entry name" value="Pept_M48_protease_HtpX"/>
</dbReference>
<dbReference type="HAMAP" id="MF_00188">
    <property type="entry name" value="Pept_M48_protease_HtpX"/>
    <property type="match status" value="1"/>
</dbReference>
<dbReference type="EC" id="3.4.24.-" evidence="11"/>
<dbReference type="GO" id="GO:0004222">
    <property type="term" value="F:metalloendopeptidase activity"/>
    <property type="evidence" value="ECO:0007669"/>
    <property type="project" value="UniProtKB-UniRule"/>
</dbReference>
<dbReference type="Pfam" id="PF01435">
    <property type="entry name" value="Peptidase_M48"/>
    <property type="match status" value="1"/>
</dbReference>
<keyword evidence="8 11" id="KW-1133">Transmembrane helix</keyword>
<evidence type="ECO:0000256" key="5">
    <source>
        <dbReference type="ARBA" id="ARBA00022723"/>
    </source>
</evidence>
<comment type="subcellular location">
    <subcellularLocation>
        <location evidence="11">Cell membrane</location>
        <topology evidence="11">Multi-pass membrane protein</topology>
    </subcellularLocation>
</comment>
<feature type="binding site" evidence="11">
    <location>
        <position position="145"/>
    </location>
    <ligand>
        <name>Zn(2+)</name>
        <dbReference type="ChEBI" id="CHEBI:29105"/>
        <note>catalytic</note>
    </ligand>
</feature>
<keyword evidence="5 11" id="KW-0479">Metal-binding</keyword>
<feature type="transmembrane region" description="Helical" evidence="11">
    <location>
        <begin position="153"/>
        <end position="172"/>
    </location>
</feature>
<accession>A0A0G0HQA5</accession>
<reference evidence="13 14" key="1">
    <citation type="journal article" date="2015" name="Nature">
        <title>rRNA introns, odd ribosomes, and small enigmatic genomes across a large radiation of phyla.</title>
        <authorList>
            <person name="Brown C.T."/>
            <person name="Hug L.A."/>
            <person name="Thomas B.C."/>
            <person name="Sharon I."/>
            <person name="Castelle C.J."/>
            <person name="Singh A."/>
            <person name="Wilkins M.J."/>
            <person name="Williams K.H."/>
            <person name="Banfield J.F."/>
        </authorList>
    </citation>
    <scope>NUCLEOTIDE SEQUENCE [LARGE SCALE GENOMIC DNA]</scope>
</reference>
<dbReference type="PANTHER" id="PTHR43221:SF2">
    <property type="entry name" value="PROTEASE HTPX HOMOLOG"/>
    <property type="match status" value="1"/>
</dbReference>
<organism evidence="13 14">
    <name type="scientific">Candidatus Magasanikbacteria bacterium GW2011_GWA2_37_8</name>
    <dbReference type="NCBI Taxonomy" id="1619036"/>
    <lineage>
        <taxon>Bacteria</taxon>
        <taxon>Candidatus Magasanikiibacteriota</taxon>
    </lineage>
</organism>
<name>A0A0G0HQA5_9BACT</name>
<proteinExistence type="inferred from homology"/>
<keyword evidence="10 11" id="KW-0472">Membrane</keyword>
<dbReference type="AlphaFoldDB" id="A0A0G0HQA5"/>
<dbReference type="GO" id="GO:0008270">
    <property type="term" value="F:zinc ion binding"/>
    <property type="evidence" value="ECO:0007669"/>
    <property type="project" value="UniProtKB-UniRule"/>
</dbReference>
<keyword evidence="7 11" id="KW-0862">Zinc</keyword>
<comment type="caution">
    <text evidence="13">The sequence shown here is derived from an EMBL/GenBank/DDBJ whole genome shotgun (WGS) entry which is preliminary data.</text>
</comment>
<feature type="binding site" evidence="11">
    <location>
        <position position="221"/>
    </location>
    <ligand>
        <name>Zn(2+)</name>
        <dbReference type="ChEBI" id="CHEBI:29105"/>
        <note>catalytic</note>
    </ligand>
</feature>
<dbReference type="Gene3D" id="3.30.2010.10">
    <property type="entry name" value="Metalloproteases ('zincins'), catalytic domain"/>
    <property type="match status" value="1"/>
</dbReference>
<evidence type="ECO:0000259" key="12">
    <source>
        <dbReference type="Pfam" id="PF01435"/>
    </source>
</evidence>
<dbReference type="EMBL" id="LBTN01000012">
    <property type="protein sequence ID" value="KKQ40800.1"/>
    <property type="molecule type" value="Genomic_DNA"/>
</dbReference>
<evidence type="ECO:0000256" key="11">
    <source>
        <dbReference type="HAMAP-Rule" id="MF_00188"/>
    </source>
</evidence>
<evidence type="ECO:0000256" key="10">
    <source>
        <dbReference type="ARBA" id="ARBA00023136"/>
    </source>
</evidence>
<comment type="cofactor">
    <cofactor evidence="11">
        <name>Zn(2+)</name>
        <dbReference type="ChEBI" id="CHEBI:29105"/>
    </cofactor>
    <text evidence="11">Binds 1 zinc ion per subunit.</text>
</comment>
<feature type="binding site" evidence="11">
    <location>
        <position position="141"/>
    </location>
    <ligand>
        <name>Zn(2+)</name>
        <dbReference type="ChEBI" id="CHEBI:29105"/>
        <note>catalytic</note>
    </ligand>
</feature>
<evidence type="ECO:0000256" key="9">
    <source>
        <dbReference type="ARBA" id="ARBA00023049"/>
    </source>
</evidence>
<dbReference type="CDD" id="cd07340">
    <property type="entry name" value="M48B_Htpx_like"/>
    <property type="match status" value="1"/>
</dbReference>
<comment type="similarity">
    <text evidence="1 11">Belongs to the peptidase M48B family.</text>
</comment>
<feature type="active site" evidence="11">
    <location>
        <position position="142"/>
    </location>
</feature>
<keyword evidence="4 11" id="KW-0812">Transmembrane</keyword>
<keyword evidence="2 11" id="KW-1003">Cell membrane</keyword>
<evidence type="ECO:0000256" key="8">
    <source>
        <dbReference type="ARBA" id="ARBA00022989"/>
    </source>
</evidence>
<feature type="transmembrane region" description="Helical" evidence="11">
    <location>
        <begin position="36"/>
        <end position="57"/>
    </location>
</feature>
<keyword evidence="9 11" id="KW-0482">Metalloprotease</keyword>
<dbReference type="Proteomes" id="UP000034333">
    <property type="component" value="Unassembled WGS sequence"/>
</dbReference>
<evidence type="ECO:0000256" key="2">
    <source>
        <dbReference type="ARBA" id="ARBA00022475"/>
    </source>
</evidence>
<evidence type="ECO:0000256" key="7">
    <source>
        <dbReference type="ARBA" id="ARBA00022833"/>
    </source>
</evidence>
<sequence>MYSQIDSNKRKTGILMAIFLAFIISIAWFADQYLGYNYELVIFAIIISAIMTLVSYYKGDAIALVSTGAKQITEEENQRVFHLIENLSITAGVPMPKIYLINSPALNAFACGRDPEHASIALTTGIINALTDQELEGVIAHEMSHVKNYDIRLMTVVVVLVGTIALLSNWFFRIRMFGGKRNNDNGGGQLGGIIMIVGLILLILSPIIAELIKLAISRKREYLADADGVLLTRYPEGLASALEKISSSNIPMANASAATAHLFISNPLKAKSFTGLFSTHPPIEDRINKLRGMI</sequence>
<dbReference type="InterPro" id="IPR050083">
    <property type="entry name" value="HtpX_protease"/>
</dbReference>
<feature type="transmembrane region" description="Helical" evidence="11">
    <location>
        <begin position="12"/>
        <end position="30"/>
    </location>
</feature>
<evidence type="ECO:0000256" key="4">
    <source>
        <dbReference type="ARBA" id="ARBA00022692"/>
    </source>
</evidence>
<evidence type="ECO:0000313" key="14">
    <source>
        <dbReference type="Proteomes" id="UP000034333"/>
    </source>
</evidence>
<dbReference type="GO" id="GO:0005886">
    <property type="term" value="C:plasma membrane"/>
    <property type="evidence" value="ECO:0007669"/>
    <property type="project" value="UniProtKB-SubCell"/>
</dbReference>
<gene>
    <name evidence="11" type="primary">htpX</name>
    <name evidence="13" type="ORF">US58_C0012G0009</name>
</gene>
<keyword evidence="6 11" id="KW-0378">Hydrolase</keyword>